<dbReference type="InterPro" id="IPR038483">
    <property type="entry name" value="YcfL-like_sf"/>
</dbReference>
<sequence>MKKLLLLPIAAAVLTFSGCKTPPGPFTAQDTTKYTLENTESFVLMDKPTQVSVTCTGLQQSVKSDGRLEVVANVKNRENRRIQVQISCAFKNEAGFSTGDETPWETLILGENATEAVRFTSMNTQAKKYTVRVRQAR</sequence>
<dbReference type="CDD" id="cd09030">
    <property type="entry name" value="DUF1425"/>
    <property type="match status" value="1"/>
</dbReference>
<keyword evidence="2" id="KW-1185">Reference proteome</keyword>
<proteinExistence type="predicted"/>
<organism evidence="1 2">
    <name type="scientific">Nibricoccus aquaticus</name>
    <dbReference type="NCBI Taxonomy" id="2576891"/>
    <lineage>
        <taxon>Bacteria</taxon>
        <taxon>Pseudomonadati</taxon>
        <taxon>Verrucomicrobiota</taxon>
        <taxon>Opitutia</taxon>
        <taxon>Opitutales</taxon>
        <taxon>Opitutaceae</taxon>
        <taxon>Nibricoccus</taxon>
    </lineage>
</organism>
<dbReference type="Pfam" id="PF07233">
    <property type="entry name" value="DUF1425"/>
    <property type="match status" value="1"/>
</dbReference>
<accession>A0A290QBM3</accession>
<protein>
    <recommendedName>
        <fullName evidence="3">DUF1425 domain-containing protein</fullName>
    </recommendedName>
</protein>
<dbReference type="RefSeq" id="WP_096055258.1">
    <property type="nucleotide sequence ID" value="NZ_CP023344.1"/>
</dbReference>
<evidence type="ECO:0008006" key="3">
    <source>
        <dbReference type="Google" id="ProtNLM"/>
    </source>
</evidence>
<dbReference type="Proteomes" id="UP000217265">
    <property type="component" value="Chromosome"/>
</dbReference>
<name>A0A290QBM3_9BACT</name>
<dbReference type="InterPro" id="IPR010824">
    <property type="entry name" value="DUF1425"/>
</dbReference>
<dbReference type="KEGG" id="vbh:CMV30_06495"/>
<dbReference type="AlphaFoldDB" id="A0A290QBM3"/>
<dbReference type="OrthoDB" id="193935at2"/>
<dbReference type="EMBL" id="CP023344">
    <property type="protein sequence ID" value="ATC63626.1"/>
    <property type="molecule type" value="Genomic_DNA"/>
</dbReference>
<dbReference type="Gene3D" id="2.60.40.3230">
    <property type="match status" value="1"/>
</dbReference>
<reference evidence="1 2" key="1">
    <citation type="submission" date="2017-09" db="EMBL/GenBank/DDBJ databases">
        <title>Complete genome sequence of Verrucomicrobial strain HZ-65, isolated from freshwater.</title>
        <authorList>
            <person name="Choi A."/>
        </authorList>
    </citation>
    <scope>NUCLEOTIDE SEQUENCE [LARGE SCALE GENOMIC DNA]</scope>
    <source>
        <strain evidence="1 2">HZ-65</strain>
    </source>
</reference>
<dbReference type="PROSITE" id="PS51257">
    <property type="entry name" value="PROKAR_LIPOPROTEIN"/>
    <property type="match status" value="1"/>
</dbReference>
<evidence type="ECO:0000313" key="2">
    <source>
        <dbReference type="Proteomes" id="UP000217265"/>
    </source>
</evidence>
<evidence type="ECO:0000313" key="1">
    <source>
        <dbReference type="EMBL" id="ATC63626.1"/>
    </source>
</evidence>
<gene>
    <name evidence="1" type="ORF">CMV30_06495</name>
</gene>